<dbReference type="EMBL" id="JAACJN010000338">
    <property type="protein sequence ID" value="KAF5347428.1"/>
    <property type="molecule type" value="Genomic_DNA"/>
</dbReference>
<dbReference type="SUPFAM" id="SSF52540">
    <property type="entry name" value="P-loop containing nucleoside triphosphate hydrolases"/>
    <property type="match status" value="1"/>
</dbReference>
<sequence length="1079" mass="120072">MFHQARNFDIHNSQFIMNSSGPQASQGPLITYQDIKLATPGAPTFFAGRKKITQEAVEKLLQDKPAHLAILGAGGMGKTALALHIIKNPDVKTKFQDKIFFVPCEICSDATSLIHTVVQSLRLQIPEGKTGFEVLEVYLTLCQWPILIVLDNFETPWNGTGSQSDVINLIDHLLDYSRVFIILTMRAANGPGNRQWVKLGGNAGLPQLKLSEARQMFLSFVQFAREDSQILDWILGELDGMPLAVVLIAQLERQLNLGLEQLVNLWKKHKTALLKNGMQNETRLTSVNVSINMSLQMARKQISECKKVLAVLSYLPNGLPAWHQHVNELFAKNLDPSFIPVIAVKQLLDFALVHQEGNNLKFVLPIQEYIQREYPAEKQHLDQIGAFYVKFLKHFGPEGSNSQNIIEQHLENIVKILVSQLTTIERGGDFLEACTAIMAYEKFYPITMSLIDIVVQNQDLQNGERIDWMLRKVKAYHWMGKNVEAKAGILKMQVSLEDMATYIMPINLRLTYKLRGWQELAVILCVEGGYSEARTLLFDTKDAFERIRDQRGAAECLERLGHICMVEGSYSEARTMLSDAKGTFEHIGDQLGVAECLRSLGNICRMEHNYSEARTMLSDAKTTFEHIGNLLGAAKCLQSLGDVLQMENKYSEARIMLSDAKTTFEHIGGQLGAAQCLQSLGDICRMEHNYFEARRMYSDAKATFEHIGNLLGAAQCLQGLGDILKMESKYSEARIMLSDAKTTFEHIGNPLGAAQCLQSLGDILQMENKYSEARIMLSDAKTTFDHIGNPLGAAQSLQSLGDILQMENKYSGARTMLSDAKATFEHIGSQLGAAQCLRSLGDICRMEHNNSEARTMLSDAKATFEHIGNPLGAAQCLQSLGDICRMEHNYSEAKIMLSDAKTTFEHIGGQLGAAQCLQNLGDICRIEHNYSEARTMLSDAKTTFEHIGSQLGAAQCLRSLGDICRMEHNYSEARTMVSDAKATFEHIGGQLGAAQCLQSLGDICIMEDNYSEARTMVSDAKATFEHIGNQLGAAQCLQALGIIEQMENHPLKTDSSMLKNAKNSFKSLIHKIPRRSKEA</sequence>
<dbReference type="Pfam" id="PF14938">
    <property type="entry name" value="SNAP"/>
    <property type="match status" value="1"/>
</dbReference>
<dbReference type="AlphaFoldDB" id="A0A8H5FSU7"/>
<dbReference type="GO" id="GO:0043531">
    <property type="term" value="F:ADP binding"/>
    <property type="evidence" value="ECO:0007669"/>
    <property type="project" value="InterPro"/>
</dbReference>
<keyword evidence="3" id="KW-1185">Reference proteome</keyword>
<accession>A0A8H5FSU7</accession>
<dbReference type="PANTHER" id="PTHR47691:SF3">
    <property type="entry name" value="HTH-TYPE TRANSCRIPTIONAL REGULATOR RV0890C-RELATED"/>
    <property type="match status" value="1"/>
</dbReference>
<feature type="domain" description="NB-ARC" evidence="1">
    <location>
        <begin position="52"/>
        <end position="151"/>
    </location>
</feature>
<dbReference type="Gene3D" id="1.25.40.10">
    <property type="entry name" value="Tetratricopeptide repeat domain"/>
    <property type="match status" value="4"/>
</dbReference>
<dbReference type="InterPro" id="IPR027417">
    <property type="entry name" value="P-loop_NTPase"/>
</dbReference>
<reference evidence="2 3" key="1">
    <citation type="journal article" date="2020" name="ISME J.">
        <title>Uncovering the hidden diversity of litter-decomposition mechanisms in mushroom-forming fungi.</title>
        <authorList>
            <person name="Floudas D."/>
            <person name="Bentzer J."/>
            <person name="Ahren D."/>
            <person name="Johansson T."/>
            <person name="Persson P."/>
            <person name="Tunlid A."/>
        </authorList>
    </citation>
    <scope>NUCLEOTIDE SEQUENCE [LARGE SCALE GENOMIC DNA]</scope>
    <source>
        <strain evidence="2 3">CBS 406.79</strain>
    </source>
</reference>
<comment type="caution">
    <text evidence="2">The sequence shown here is derived from an EMBL/GenBank/DDBJ whole genome shotgun (WGS) entry which is preliminary data.</text>
</comment>
<dbReference type="Pfam" id="PF00931">
    <property type="entry name" value="NB-ARC"/>
    <property type="match status" value="1"/>
</dbReference>
<dbReference type="PANTHER" id="PTHR47691">
    <property type="entry name" value="REGULATOR-RELATED"/>
    <property type="match status" value="1"/>
</dbReference>
<evidence type="ECO:0000313" key="2">
    <source>
        <dbReference type="EMBL" id="KAF5347428.1"/>
    </source>
</evidence>
<dbReference type="SMART" id="SM00028">
    <property type="entry name" value="TPR"/>
    <property type="match status" value="11"/>
</dbReference>
<evidence type="ECO:0000259" key="1">
    <source>
        <dbReference type="Pfam" id="PF00931"/>
    </source>
</evidence>
<gene>
    <name evidence="2" type="ORF">D9757_015156</name>
</gene>
<dbReference type="InterPro" id="IPR011990">
    <property type="entry name" value="TPR-like_helical_dom_sf"/>
</dbReference>
<dbReference type="Proteomes" id="UP000518752">
    <property type="component" value="Unassembled WGS sequence"/>
</dbReference>
<protein>
    <recommendedName>
        <fullName evidence="1">NB-ARC domain-containing protein</fullName>
    </recommendedName>
</protein>
<proteinExistence type="predicted"/>
<evidence type="ECO:0000313" key="3">
    <source>
        <dbReference type="Proteomes" id="UP000518752"/>
    </source>
</evidence>
<dbReference type="SUPFAM" id="SSF48452">
    <property type="entry name" value="TPR-like"/>
    <property type="match status" value="3"/>
</dbReference>
<dbReference type="Gene3D" id="3.40.50.300">
    <property type="entry name" value="P-loop containing nucleotide triphosphate hydrolases"/>
    <property type="match status" value="1"/>
</dbReference>
<name>A0A8H5FSU7_9AGAR</name>
<dbReference type="InterPro" id="IPR019734">
    <property type="entry name" value="TPR_rpt"/>
</dbReference>
<organism evidence="2 3">
    <name type="scientific">Collybiopsis confluens</name>
    <dbReference type="NCBI Taxonomy" id="2823264"/>
    <lineage>
        <taxon>Eukaryota</taxon>
        <taxon>Fungi</taxon>
        <taxon>Dikarya</taxon>
        <taxon>Basidiomycota</taxon>
        <taxon>Agaricomycotina</taxon>
        <taxon>Agaricomycetes</taxon>
        <taxon>Agaricomycetidae</taxon>
        <taxon>Agaricales</taxon>
        <taxon>Marasmiineae</taxon>
        <taxon>Omphalotaceae</taxon>
        <taxon>Collybiopsis</taxon>
    </lineage>
</organism>
<dbReference type="OrthoDB" id="431454at2759"/>
<dbReference type="InterPro" id="IPR002182">
    <property type="entry name" value="NB-ARC"/>
</dbReference>